<keyword evidence="2" id="KW-1185">Reference proteome</keyword>
<sequence length="205" mass="23901">MKALLHSLPFPSTDLHLEVTRTLTLQISDTKCWNLGPQIPTRDWDERLLEALWAYRTSYRVTTKSTPFSLVYGEEAIFPIKKEVPTLRVAIEARMGEEESLKERYIQLVKLEEKRLIAQQSLEAIQRRRKERHDKNLKTYAIQEGDLVLVYDSKYYKFPGKLQTRWAGPFKVVELNSNGSMQIQDLGEECAPVKVNALRVKPYFK</sequence>
<dbReference type="InterPro" id="IPR036397">
    <property type="entry name" value="RNaseH_sf"/>
</dbReference>
<dbReference type="EMBL" id="CM035424">
    <property type="protein sequence ID" value="KAH7351803.1"/>
    <property type="molecule type" value="Genomic_DNA"/>
</dbReference>
<comment type="caution">
    <text evidence="1">The sequence shown here is derived from an EMBL/GenBank/DDBJ whole genome shotgun (WGS) entry which is preliminary data.</text>
</comment>
<dbReference type="OMA" id="NIRWSPF"/>
<dbReference type="OrthoDB" id="5596291at2759"/>
<dbReference type="GO" id="GO:0003676">
    <property type="term" value="F:nucleic acid binding"/>
    <property type="evidence" value="ECO:0007669"/>
    <property type="project" value="InterPro"/>
</dbReference>
<gene>
    <name evidence="1" type="ORF">KP509_19G015000</name>
</gene>
<evidence type="ECO:0000313" key="1">
    <source>
        <dbReference type="EMBL" id="KAH7351803.1"/>
    </source>
</evidence>
<dbReference type="PANTHER" id="PTHR48475">
    <property type="entry name" value="RIBONUCLEASE H"/>
    <property type="match status" value="1"/>
</dbReference>
<dbReference type="Gene3D" id="3.30.420.10">
    <property type="entry name" value="Ribonuclease H-like superfamily/Ribonuclease H"/>
    <property type="match status" value="1"/>
</dbReference>
<proteinExistence type="predicted"/>
<protein>
    <submittedName>
        <fullName evidence="1">Uncharacterized protein</fullName>
    </submittedName>
</protein>
<organism evidence="1 2">
    <name type="scientific">Ceratopteris richardii</name>
    <name type="common">Triangle waterfern</name>
    <dbReference type="NCBI Taxonomy" id="49495"/>
    <lineage>
        <taxon>Eukaryota</taxon>
        <taxon>Viridiplantae</taxon>
        <taxon>Streptophyta</taxon>
        <taxon>Embryophyta</taxon>
        <taxon>Tracheophyta</taxon>
        <taxon>Polypodiopsida</taxon>
        <taxon>Polypodiidae</taxon>
        <taxon>Polypodiales</taxon>
        <taxon>Pteridineae</taxon>
        <taxon>Pteridaceae</taxon>
        <taxon>Parkerioideae</taxon>
        <taxon>Ceratopteris</taxon>
    </lineage>
</organism>
<name>A0A8T2SLR9_CERRI</name>
<dbReference type="PANTHER" id="PTHR48475:SF1">
    <property type="entry name" value="RNASE H TYPE-1 DOMAIN-CONTAINING PROTEIN"/>
    <property type="match status" value="1"/>
</dbReference>
<evidence type="ECO:0000313" key="2">
    <source>
        <dbReference type="Proteomes" id="UP000825935"/>
    </source>
</evidence>
<accession>A0A8T2SLR9</accession>
<dbReference type="AlphaFoldDB" id="A0A8T2SLR9"/>
<reference evidence="1" key="1">
    <citation type="submission" date="2021-08" db="EMBL/GenBank/DDBJ databases">
        <title>WGS assembly of Ceratopteris richardii.</title>
        <authorList>
            <person name="Marchant D.B."/>
            <person name="Chen G."/>
            <person name="Jenkins J."/>
            <person name="Shu S."/>
            <person name="Leebens-Mack J."/>
            <person name="Grimwood J."/>
            <person name="Schmutz J."/>
            <person name="Soltis P."/>
            <person name="Soltis D."/>
            <person name="Chen Z.-H."/>
        </authorList>
    </citation>
    <scope>NUCLEOTIDE SEQUENCE</scope>
    <source>
        <strain evidence="1">Whitten #5841</strain>
        <tissue evidence="1">Leaf</tissue>
    </source>
</reference>
<dbReference type="Proteomes" id="UP000825935">
    <property type="component" value="Chromosome 19"/>
</dbReference>